<keyword evidence="2" id="KW-1185">Reference proteome</keyword>
<comment type="caution">
    <text evidence="1">The sequence shown here is derived from an EMBL/GenBank/DDBJ whole genome shotgun (WGS) entry which is preliminary data.</text>
</comment>
<accession>A0A2A5S053</accession>
<evidence type="ECO:0000313" key="1">
    <source>
        <dbReference type="EMBL" id="PCS06844.1"/>
    </source>
</evidence>
<name>A0A2A5S053_9LACT</name>
<dbReference type="EMBL" id="JXJW01000009">
    <property type="protein sequence ID" value="PCS06844.1"/>
    <property type="molecule type" value="Genomic_DNA"/>
</dbReference>
<reference evidence="1 2" key="1">
    <citation type="submission" date="2014-12" db="EMBL/GenBank/DDBJ databases">
        <title>Draft genome sequences of 10 type strains of Lactococcus.</title>
        <authorList>
            <person name="Sun Z."/>
            <person name="Zhong Z."/>
            <person name="Liu W."/>
            <person name="Zhang W."/>
            <person name="Zhang H."/>
        </authorList>
    </citation>
    <scope>NUCLEOTIDE SEQUENCE [LARGE SCALE GENOMIC DNA]</scope>
    <source>
        <strain evidence="1 2">DSM 6634</strain>
    </source>
</reference>
<evidence type="ECO:0000313" key="2">
    <source>
        <dbReference type="Proteomes" id="UP000218282"/>
    </source>
</evidence>
<sequence>MPKVVKVDFTTARAGYAYNANRERTDHIEKYTIQGVDEKVYLALQTAGINIADVKTIQIEFTGDFDKIEDAIDKKLLISVELRRVEVKLQWVDGSRNAGYKALKLIANGFTVVDKK</sequence>
<proteinExistence type="predicted"/>
<dbReference type="Proteomes" id="UP000218282">
    <property type="component" value="Unassembled WGS sequence"/>
</dbReference>
<gene>
    <name evidence="1" type="ORF">RU86_GL002287</name>
</gene>
<dbReference type="AlphaFoldDB" id="A0A2A5S053"/>
<protein>
    <submittedName>
        <fullName evidence="1">Uncharacterized protein</fullName>
    </submittedName>
</protein>
<organism evidence="1 2">
    <name type="scientific">Pseudolactococcus piscium</name>
    <dbReference type="NCBI Taxonomy" id="1364"/>
    <lineage>
        <taxon>Bacteria</taxon>
        <taxon>Bacillati</taxon>
        <taxon>Bacillota</taxon>
        <taxon>Bacilli</taxon>
        <taxon>Lactobacillales</taxon>
        <taxon>Streptococcaceae</taxon>
        <taxon>Pseudolactococcus</taxon>
    </lineage>
</organism>